<evidence type="ECO:0000256" key="5">
    <source>
        <dbReference type="ARBA" id="ARBA00022679"/>
    </source>
</evidence>
<evidence type="ECO:0000256" key="7">
    <source>
        <dbReference type="ARBA" id="ARBA00022777"/>
    </source>
</evidence>
<dbReference type="Gene3D" id="3.30.63.10">
    <property type="entry name" value="Guanylate Kinase phosphate binding domain"/>
    <property type="match status" value="1"/>
</dbReference>
<dbReference type="RefSeq" id="WP_021953221.1">
    <property type="nucleotide sequence ID" value="NZ_JACOOZ010000003.1"/>
</dbReference>
<dbReference type="InterPro" id="IPR008145">
    <property type="entry name" value="GK/Ca_channel_bsu"/>
</dbReference>
<comment type="similarity">
    <text evidence="2 11">Belongs to the guanylate kinase family.</text>
</comment>
<dbReference type="Gene3D" id="3.40.50.300">
    <property type="entry name" value="P-loop containing nucleotide triphosphate hydrolases"/>
    <property type="match status" value="1"/>
</dbReference>
<dbReference type="NCBIfam" id="TIGR03263">
    <property type="entry name" value="guanyl_kin"/>
    <property type="match status" value="1"/>
</dbReference>
<name>A0ABR7F2T7_9FIRM</name>
<evidence type="ECO:0000256" key="9">
    <source>
        <dbReference type="ARBA" id="ARBA00030128"/>
    </source>
</evidence>
<keyword evidence="14" id="KW-1185">Reference proteome</keyword>
<keyword evidence="5 11" id="KW-0808">Transferase</keyword>
<dbReference type="InterPro" id="IPR017665">
    <property type="entry name" value="Guanylate_kinase"/>
</dbReference>
<reference evidence="13 14" key="1">
    <citation type="submission" date="2020-08" db="EMBL/GenBank/DDBJ databases">
        <title>Genome public.</title>
        <authorList>
            <person name="Liu C."/>
            <person name="Sun Q."/>
        </authorList>
    </citation>
    <scope>NUCLEOTIDE SEQUENCE [LARGE SCALE GENOMIC DNA]</scope>
    <source>
        <strain evidence="13 14">BX4</strain>
    </source>
</reference>
<evidence type="ECO:0000256" key="2">
    <source>
        <dbReference type="ARBA" id="ARBA00005790"/>
    </source>
</evidence>
<dbReference type="EMBL" id="JACOOZ010000003">
    <property type="protein sequence ID" value="MBC5667542.1"/>
    <property type="molecule type" value="Genomic_DNA"/>
</dbReference>
<feature type="binding site" evidence="11">
    <location>
        <begin position="11"/>
        <end position="18"/>
    </location>
    <ligand>
        <name>ATP</name>
        <dbReference type="ChEBI" id="CHEBI:30616"/>
    </ligand>
</feature>
<evidence type="ECO:0000256" key="4">
    <source>
        <dbReference type="ARBA" id="ARBA00016296"/>
    </source>
</evidence>
<evidence type="ECO:0000256" key="1">
    <source>
        <dbReference type="ARBA" id="ARBA00003531"/>
    </source>
</evidence>
<keyword evidence="11" id="KW-0963">Cytoplasm</keyword>
<dbReference type="HAMAP" id="MF_00328">
    <property type="entry name" value="Guanylate_kinase"/>
    <property type="match status" value="1"/>
</dbReference>
<comment type="caution">
    <text evidence="13">The sequence shown here is derived from an EMBL/GenBank/DDBJ whole genome shotgun (WGS) entry which is preliminary data.</text>
</comment>
<protein>
    <recommendedName>
        <fullName evidence="4 11">Guanylate kinase</fullName>
        <ecNumber evidence="3 11">2.7.4.8</ecNumber>
    </recommendedName>
    <alternativeName>
        <fullName evidence="9 11">GMP kinase</fullName>
    </alternativeName>
</protein>
<dbReference type="Proteomes" id="UP000597877">
    <property type="component" value="Unassembled WGS sequence"/>
</dbReference>
<gene>
    <name evidence="11 13" type="primary">gmk</name>
    <name evidence="13" type="ORF">H8S00_06050</name>
</gene>
<dbReference type="PROSITE" id="PS50052">
    <property type="entry name" value="GUANYLATE_KINASE_2"/>
    <property type="match status" value="1"/>
</dbReference>
<dbReference type="PROSITE" id="PS00856">
    <property type="entry name" value="GUANYLATE_KINASE_1"/>
    <property type="match status" value="1"/>
</dbReference>
<dbReference type="PANTHER" id="PTHR23117">
    <property type="entry name" value="GUANYLATE KINASE-RELATED"/>
    <property type="match status" value="1"/>
</dbReference>
<evidence type="ECO:0000256" key="8">
    <source>
        <dbReference type="ARBA" id="ARBA00022840"/>
    </source>
</evidence>
<proteinExistence type="inferred from homology"/>
<accession>A0ABR7F2T7</accession>
<comment type="subcellular location">
    <subcellularLocation>
        <location evidence="11">Cytoplasm</location>
    </subcellularLocation>
</comment>
<comment type="catalytic activity">
    <reaction evidence="10 11">
        <text>GMP + ATP = GDP + ADP</text>
        <dbReference type="Rhea" id="RHEA:20780"/>
        <dbReference type="ChEBI" id="CHEBI:30616"/>
        <dbReference type="ChEBI" id="CHEBI:58115"/>
        <dbReference type="ChEBI" id="CHEBI:58189"/>
        <dbReference type="ChEBI" id="CHEBI:456216"/>
        <dbReference type="EC" id="2.7.4.8"/>
    </reaction>
</comment>
<organism evidence="13 14">
    <name type="scientific">Eubacterium segne</name>
    <dbReference type="NCBI Taxonomy" id="2763045"/>
    <lineage>
        <taxon>Bacteria</taxon>
        <taxon>Bacillati</taxon>
        <taxon>Bacillota</taxon>
        <taxon>Clostridia</taxon>
        <taxon>Eubacteriales</taxon>
        <taxon>Eubacteriaceae</taxon>
        <taxon>Eubacterium</taxon>
    </lineage>
</organism>
<dbReference type="SMART" id="SM00072">
    <property type="entry name" value="GuKc"/>
    <property type="match status" value="1"/>
</dbReference>
<dbReference type="Pfam" id="PF00625">
    <property type="entry name" value="Guanylate_kin"/>
    <property type="match status" value="1"/>
</dbReference>
<dbReference type="PANTHER" id="PTHR23117:SF13">
    <property type="entry name" value="GUANYLATE KINASE"/>
    <property type="match status" value="1"/>
</dbReference>
<dbReference type="CDD" id="cd00071">
    <property type="entry name" value="GMPK"/>
    <property type="match status" value="1"/>
</dbReference>
<sequence length="208" mass="23811">MKKGKLIIVSGFSGVGKGTVMEYLKNNYDNYEFSVSVTTRQPRENEINGVHYHFITNDKFEKMVNEDALLEYAGYVDHYYGTPRQFVEDNINQGKDVILEIETQGALQVKEKKPEAVMVYILPPSAKELKKRLVGRNTESIEVINDRLAKAAEETDNLDKYDYFVVNDKVETCAKNIDGIRNDDNPDLADKDFVEQIKKDILGFKRGE</sequence>
<evidence type="ECO:0000256" key="11">
    <source>
        <dbReference type="HAMAP-Rule" id="MF_00328"/>
    </source>
</evidence>
<dbReference type="SUPFAM" id="SSF52540">
    <property type="entry name" value="P-loop containing nucleoside triphosphate hydrolases"/>
    <property type="match status" value="1"/>
</dbReference>
<dbReference type="EC" id="2.7.4.8" evidence="3 11"/>
<evidence type="ECO:0000256" key="3">
    <source>
        <dbReference type="ARBA" id="ARBA00012961"/>
    </source>
</evidence>
<evidence type="ECO:0000256" key="10">
    <source>
        <dbReference type="ARBA" id="ARBA00048594"/>
    </source>
</evidence>
<feature type="domain" description="Guanylate kinase-like" evidence="12">
    <location>
        <begin position="4"/>
        <end position="182"/>
    </location>
</feature>
<evidence type="ECO:0000313" key="13">
    <source>
        <dbReference type="EMBL" id="MBC5667542.1"/>
    </source>
</evidence>
<evidence type="ECO:0000259" key="12">
    <source>
        <dbReference type="PROSITE" id="PS50052"/>
    </source>
</evidence>
<comment type="function">
    <text evidence="1 11">Essential for recycling GMP and indirectly, cGMP.</text>
</comment>
<dbReference type="InterPro" id="IPR027417">
    <property type="entry name" value="P-loop_NTPase"/>
</dbReference>
<dbReference type="GO" id="GO:0004385">
    <property type="term" value="F:GMP kinase activity"/>
    <property type="evidence" value="ECO:0007669"/>
    <property type="project" value="UniProtKB-EC"/>
</dbReference>
<keyword evidence="6 11" id="KW-0547">Nucleotide-binding</keyword>
<dbReference type="InterPro" id="IPR008144">
    <property type="entry name" value="Guanylate_kin-like_dom"/>
</dbReference>
<dbReference type="InterPro" id="IPR020590">
    <property type="entry name" value="Guanylate_kinase_CS"/>
</dbReference>
<evidence type="ECO:0000256" key="6">
    <source>
        <dbReference type="ARBA" id="ARBA00022741"/>
    </source>
</evidence>
<keyword evidence="8 11" id="KW-0067">ATP-binding</keyword>
<keyword evidence="7 11" id="KW-0418">Kinase</keyword>
<evidence type="ECO:0000313" key="14">
    <source>
        <dbReference type="Proteomes" id="UP000597877"/>
    </source>
</evidence>